<evidence type="ECO:0000313" key="5">
    <source>
        <dbReference type="EMBL" id="CDQ41595.1"/>
    </source>
</evidence>
<dbReference type="InterPro" id="IPR001647">
    <property type="entry name" value="HTH_TetR"/>
</dbReference>
<proteinExistence type="predicted"/>
<keyword evidence="2 3" id="KW-0238">DNA-binding</keyword>
<keyword evidence="6" id="KW-1185">Reference proteome</keyword>
<evidence type="ECO:0000256" key="3">
    <source>
        <dbReference type="PROSITE-ProRule" id="PRU00335"/>
    </source>
</evidence>
<dbReference type="EMBL" id="CCDP010000003">
    <property type="protein sequence ID" value="CDQ41595.1"/>
    <property type="molecule type" value="Genomic_DNA"/>
</dbReference>
<organism evidence="5 6">
    <name type="scientific">Virgibacillus massiliensis</name>
    <dbReference type="NCBI Taxonomy" id="1462526"/>
    <lineage>
        <taxon>Bacteria</taxon>
        <taxon>Bacillati</taxon>
        <taxon>Bacillota</taxon>
        <taxon>Bacilli</taxon>
        <taxon>Bacillales</taxon>
        <taxon>Bacillaceae</taxon>
        <taxon>Virgibacillus</taxon>
    </lineage>
</organism>
<dbReference type="InterPro" id="IPR050624">
    <property type="entry name" value="HTH-type_Tx_Regulator"/>
</dbReference>
<reference evidence="6" key="2">
    <citation type="submission" date="2014-05" db="EMBL/GenBank/DDBJ databases">
        <title>Draft genome sequence of Virgibacillus massiliensis Vm-5.</title>
        <authorList>
            <person name="Khelaifia S."/>
            <person name="Croce O."/>
            <person name="Lagier J.C."/>
            <person name="Raoult D."/>
        </authorList>
    </citation>
    <scope>NUCLEOTIDE SEQUENCE [LARGE SCALE GENOMIC DNA]</scope>
    <source>
        <strain evidence="6">Vm-5</strain>
    </source>
</reference>
<dbReference type="GO" id="GO:0003677">
    <property type="term" value="F:DNA binding"/>
    <property type="evidence" value="ECO:0007669"/>
    <property type="project" value="UniProtKB-UniRule"/>
</dbReference>
<dbReference type="InterPro" id="IPR036271">
    <property type="entry name" value="Tet_transcr_reg_TetR-rel_C_sf"/>
</dbReference>
<dbReference type="Pfam" id="PF21351">
    <property type="entry name" value="TetR_C_41"/>
    <property type="match status" value="1"/>
</dbReference>
<dbReference type="Proteomes" id="UP000028875">
    <property type="component" value="Unassembled WGS sequence"/>
</dbReference>
<dbReference type="RefSeq" id="WP_038246325.1">
    <property type="nucleotide sequence ID" value="NZ_BNER01000005.1"/>
</dbReference>
<accession>A0A024QHC4</accession>
<comment type="caution">
    <text evidence="5">The sequence shown here is derived from an EMBL/GenBank/DDBJ whole genome shotgun (WGS) entry which is preliminary data.</text>
</comment>
<dbReference type="SUPFAM" id="SSF48498">
    <property type="entry name" value="Tetracyclin repressor-like, C-terminal domain"/>
    <property type="match status" value="1"/>
</dbReference>
<dbReference type="PROSITE" id="PS50977">
    <property type="entry name" value="HTH_TETR_2"/>
    <property type="match status" value="1"/>
</dbReference>
<dbReference type="eggNOG" id="COG1309">
    <property type="taxonomic scope" value="Bacteria"/>
</dbReference>
<dbReference type="STRING" id="1462526.BN990_03969"/>
<evidence type="ECO:0000313" key="6">
    <source>
        <dbReference type="Proteomes" id="UP000028875"/>
    </source>
</evidence>
<evidence type="ECO:0000256" key="2">
    <source>
        <dbReference type="ARBA" id="ARBA00023125"/>
    </source>
</evidence>
<dbReference type="PANTHER" id="PTHR43479:SF11">
    <property type="entry name" value="ACREF_ENVCD OPERON REPRESSOR-RELATED"/>
    <property type="match status" value="1"/>
</dbReference>
<feature type="DNA-binding region" description="H-T-H motif" evidence="3">
    <location>
        <begin position="32"/>
        <end position="51"/>
    </location>
</feature>
<dbReference type="InterPro" id="IPR049484">
    <property type="entry name" value="Rv0078-like_C"/>
</dbReference>
<evidence type="ECO:0000259" key="4">
    <source>
        <dbReference type="PROSITE" id="PS50977"/>
    </source>
</evidence>
<sequence length="195" mass="22037">MKKTKAEAGETIQLLLQTGKQHFAKYGYAKTALEDIVKDSGLTRGALYHHFKNKEGLFFAVIESIQKQIAQNIEQQASKSSDQWEQLSLGCRAFITSAIEPDHKQIILIDGPVVIGWNRWRQLDANHSMRLLYNQLEQMQKNGCFLSLSVESLTHSLSGAMNESALWIAEKGSFDSIDEAMRVLDVYFEGLKQTN</sequence>
<dbReference type="Pfam" id="PF00440">
    <property type="entry name" value="TetR_N"/>
    <property type="match status" value="1"/>
</dbReference>
<dbReference type="OrthoDB" id="9814200at2"/>
<reference evidence="5 6" key="1">
    <citation type="submission" date="2014-03" db="EMBL/GenBank/DDBJ databases">
        <authorList>
            <person name="Urmite Genomes U."/>
        </authorList>
    </citation>
    <scope>NUCLEOTIDE SEQUENCE [LARGE SCALE GENOMIC DNA]</scope>
    <source>
        <strain evidence="5 6">Vm-5</strain>
    </source>
</reference>
<dbReference type="SUPFAM" id="SSF46689">
    <property type="entry name" value="Homeodomain-like"/>
    <property type="match status" value="1"/>
</dbReference>
<dbReference type="PANTHER" id="PTHR43479">
    <property type="entry name" value="ACREF/ENVCD OPERON REPRESSOR-RELATED"/>
    <property type="match status" value="1"/>
</dbReference>
<name>A0A024QHC4_9BACI</name>
<dbReference type="Gene3D" id="1.10.357.10">
    <property type="entry name" value="Tetracycline Repressor, domain 2"/>
    <property type="match status" value="1"/>
</dbReference>
<protein>
    <submittedName>
        <fullName evidence="5">HTH-type transcriptional regulator MtrR</fullName>
    </submittedName>
</protein>
<keyword evidence="1" id="KW-0678">Repressor</keyword>
<dbReference type="InterPro" id="IPR009057">
    <property type="entry name" value="Homeodomain-like_sf"/>
</dbReference>
<evidence type="ECO:0000256" key="1">
    <source>
        <dbReference type="ARBA" id="ARBA00022491"/>
    </source>
</evidence>
<dbReference type="AlphaFoldDB" id="A0A024QHC4"/>
<dbReference type="PRINTS" id="PR00455">
    <property type="entry name" value="HTHTETR"/>
</dbReference>
<feature type="domain" description="HTH tetR-type" evidence="4">
    <location>
        <begin position="9"/>
        <end position="69"/>
    </location>
</feature>
<gene>
    <name evidence="5" type="primary">mtrR_2</name>
    <name evidence="5" type="ORF">BN990_03969</name>
</gene>